<keyword evidence="2" id="KW-1185">Reference proteome</keyword>
<dbReference type="EMBL" id="FNKY01000001">
    <property type="protein sequence ID" value="SDQ84998.1"/>
    <property type="molecule type" value="Genomic_DNA"/>
</dbReference>
<dbReference type="Proteomes" id="UP000183471">
    <property type="component" value="Unassembled WGS sequence"/>
</dbReference>
<proteinExistence type="predicted"/>
<organism evidence="1 2">
    <name type="scientific">Nitrosospira multiformis</name>
    <dbReference type="NCBI Taxonomy" id="1231"/>
    <lineage>
        <taxon>Bacteria</taxon>
        <taxon>Pseudomonadati</taxon>
        <taxon>Pseudomonadota</taxon>
        <taxon>Betaproteobacteria</taxon>
        <taxon>Nitrosomonadales</taxon>
        <taxon>Nitrosomonadaceae</taxon>
        <taxon>Nitrosospira</taxon>
    </lineage>
</organism>
<evidence type="ECO:0000313" key="1">
    <source>
        <dbReference type="EMBL" id="SDQ84998.1"/>
    </source>
</evidence>
<comment type="caution">
    <text evidence="1">The sequence shown here is derived from an EMBL/GenBank/DDBJ whole genome shotgun (WGS) entry which is preliminary data.</text>
</comment>
<sequence>MAPLGRRVAGNPGLYRLAATARWISQSRQIESGLVRRLNIPLVTVLGNLDLDKVWIQAMTSITLGGLMTHF</sequence>
<reference evidence="1 2" key="1">
    <citation type="submission" date="2016-10" db="EMBL/GenBank/DDBJ databases">
        <authorList>
            <person name="Varghese N."/>
            <person name="Submissions S."/>
        </authorList>
    </citation>
    <scope>NUCLEOTIDE SEQUENCE [LARGE SCALE GENOMIC DNA]</scope>
    <source>
        <strain evidence="1 2">Nl1</strain>
    </source>
</reference>
<evidence type="ECO:0000313" key="2">
    <source>
        <dbReference type="Proteomes" id="UP000183471"/>
    </source>
</evidence>
<name>A0ABY0THL3_9PROT</name>
<accession>A0ABY0THL3</accession>
<gene>
    <name evidence="1" type="ORF">SAMN05216402_2540</name>
</gene>
<protein>
    <submittedName>
        <fullName evidence="1">Uncharacterized protein</fullName>
    </submittedName>
</protein>